<dbReference type="EMBL" id="LGSZ01000009">
    <property type="protein sequence ID" value="KPH82994.1"/>
    <property type="molecule type" value="Genomic_DNA"/>
</dbReference>
<dbReference type="Proteomes" id="UP000037822">
    <property type="component" value="Unassembled WGS sequence"/>
</dbReference>
<name>A0A0N0MD48_9HYPH</name>
<proteinExistence type="predicted"/>
<evidence type="ECO:0000256" key="1">
    <source>
        <dbReference type="SAM" id="MobiDB-lite"/>
    </source>
</evidence>
<evidence type="ECO:0000313" key="3">
    <source>
        <dbReference type="Proteomes" id="UP000037822"/>
    </source>
</evidence>
<keyword evidence="3" id="KW-1185">Reference proteome</keyword>
<protein>
    <submittedName>
        <fullName evidence="2">Uncharacterized protein</fullName>
    </submittedName>
</protein>
<feature type="region of interest" description="Disordered" evidence="1">
    <location>
        <begin position="83"/>
        <end position="123"/>
    </location>
</feature>
<reference evidence="2 3" key="1">
    <citation type="submission" date="2015-07" db="EMBL/GenBank/DDBJ databases">
        <title>Whole genome sequencing of Bosea vaviloviae isolated from cave pool.</title>
        <authorList>
            <person name="Tan N.E.H."/>
            <person name="Lee Y.P."/>
            <person name="Gan H.M."/>
            <person name="Barton H."/>
            <person name="Savka M.A."/>
        </authorList>
    </citation>
    <scope>NUCLEOTIDE SEQUENCE [LARGE SCALE GENOMIC DNA]</scope>
    <source>
        <strain evidence="2 3">SD260</strain>
    </source>
</reference>
<dbReference type="AlphaFoldDB" id="A0A0N0MD48"/>
<evidence type="ECO:0000313" key="2">
    <source>
        <dbReference type="EMBL" id="KPH82994.1"/>
    </source>
</evidence>
<comment type="caution">
    <text evidence="2">The sequence shown here is derived from an EMBL/GenBank/DDBJ whole genome shotgun (WGS) entry which is preliminary data.</text>
</comment>
<gene>
    <name evidence="2" type="ORF">AE618_01135</name>
</gene>
<organism evidence="2 3">
    <name type="scientific">Bosea vaviloviae</name>
    <dbReference type="NCBI Taxonomy" id="1526658"/>
    <lineage>
        <taxon>Bacteria</taxon>
        <taxon>Pseudomonadati</taxon>
        <taxon>Pseudomonadota</taxon>
        <taxon>Alphaproteobacteria</taxon>
        <taxon>Hyphomicrobiales</taxon>
        <taxon>Boseaceae</taxon>
        <taxon>Bosea</taxon>
    </lineage>
</organism>
<dbReference type="OrthoDB" id="8090579at2"/>
<accession>A0A0N0MD48</accession>
<sequence>MKWQAAVAMGLICAGCATQPQTYAEGLGTTDPKWQSAACKAMRQRAGGYEQAESDRFKSEFLMHAISPSGTLATINVTNQRNVRRRQASRDVHLACSSRPLPEELTNIPEIQPPPMLDTGRGN</sequence>
<dbReference type="PATRIC" id="fig|1526658.3.peg.5152"/>
<dbReference type="RefSeq" id="WP_156330037.1">
    <property type="nucleotide sequence ID" value="NZ_LGSZ01000009.1"/>
</dbReference>